<dbReference type="OrthoDB" id="9835417at2"/>
<dbReference type="KEGG" id="amr:AM1_3521"/>
<protein>
    <submittedName>
        <fullName evidence="1">Uncharacterized protein</fullName>
    </submittedName>
</protein>
<dbReference type="Proteomes" id="UP000000268">
    <property type="component" value="Chromosome"/>
</dbReference>
<dbReference type="AlphaFoldDB" id="B0C259"/>
<dbReference type="EMBL" id="CP000828">
    <property type="protein sequence ID" value="ABW28511.1"/>
    <property type="molecule type" value="Genomic_DNA"/>
</dbReference>
<evidence type="ECO:0000313" key="2">
    <source>
        <dbReference type="Proteomes" id="UP000000268"/>
    </source>
</evidence>
<organism evidence="1 2">
    <name type="scientific">Acaryochloris marina (strain MBIC 11017)</name>
    <dbReference type="NCBI Taxonomy" id="329726"/>
    <lineage>
        <taxon>Bacteria</taxon>
        <taxon>Bacillati</taxon>
        <taxon>Cyanobacteriota</taxon>
        <taxon>Cyanophyceae</taxon>
        <taxon>Acaryochloridales</taxon>
        <taxon>Acaryochloridaceae</taxon>
        <taxon>Acaryochloris</taxon>
    </lineage>
</organism>
<accession>B0C259</accession>
<dbReference type="RefSeq" id="WP_012163907.1">
    <property type="nucleotide sequence ID" value="NC_009925.1"/>
</dbReference>
<keyword evidence="2" id="KW-1185">Reference proteome</keyword>
<reference evidence="1 2" key="1">
    <citation type="journal article" date="2008" name="Proc. Natl. Acad. Sci. U.S.A.">
        <title>Niche adaptation and genome expansion in the chlorophyll d-producing cyanobacterium Acaryochloris marina.</title>
        <authorList>
            <person name="Swingley W.D."/>
            <person name="Chen M."/>
            <person name="Cheung P.C."/>
            <person name="Conrad A.L."/>
            <person name="Dejesa L.C."/>
            <person name="Hao J."/>
            <person name="Honchak B.M."/>
            <person name="Karbach L.E."/>
            <person name="Kurdoglu A."/>
            <person name="Lahiri S."/>
            <person name="Mastrian S.D."/>
            <person name="Miyashita H."/>
            <person name="Page L."/>
            <person name="Ramakrishna P."/>
            <person name="Satoh S."/>
            <person name="Sattley W.M."/>
            <person name="Shimada Y."/>
            <person name="Taylor H.L."/>
            <person name="Tomo T."/>
            <person name="Tsuchiya T."/>
            <person name="Wang Z.T."/>
            <person name="Raymond J."/>
            <person name="Mimuro M."/>
            <person name="Blankenship R.E."/>
            <person name="Touchman J.W."/>
        </authorList>
    </citation>
    <scope>NUCLEOTIDE SEQUENCE [LARGE SCALE GENOMIC DNA]</scope>
    <source>
        <strain evidence="2">MBIC 11017</strain>
    </source>
</reference>
<gene>
    <name evidence="1" type="ordered locus">AM1_3521</name>
</gene>
<evidence type="ECO:0000313" key="1">
    <source>
        <dbReference type="EMBL" id="ABW28511.1"/>
    </source>
</evidence>
<sequence length="141" mass="16010">MVQVIDSDWVIIFHHVGRYIPLDSVSDFSQNLNAQVLVFAGEDTSGAVDCQLYSPGNLKTRYQTTEDFEEEAEIYEEMAEEIAAAGISLQPSTIIDSYENLFQSLRIQTIQLTLDENRSKAFVSEVYQNKIQRVDLITQPL</sequence>
<proteinExistence type="predicted"/>
<dbReference type="HOGENOM" id="CLU_1821125_0_0_3"/>
<name>B0C259_ACAM1</name>
<dbReference type="STRING" id="329726.AM1_3521"/>